<dbReference type="Proteomes" id="UP000191518">
    <property type="component" value="Unassembled WGS sequence"/>
</dbReference>
<accession>A0A1V6SE58</accession>
<dbReference type="EMBL" id="MDYP01000001">
    <property type="protein sequence ID" value="OQE12049.1"/>
    <property type="molecule type" value="Genomic_DNA"/>
</dbReference>
<gene>
    <name evidence="1" type="ORF">PENVUL_c001G08725</name>
</gene>
<organism evidence="1 2">
    <name type="scientific">Penicillium vulpinum</name>
    <dbReference type="NCBI Taxonomy" id="29845"/>
    <lineage>
        <taxon>Eukaryota</taxon>
        <taxon>Fungi</taxon>
        <taxon>Dikarya</taxon>
        <taxon>Ascomycota</taxon>
        <taxon>Pezizomycotina</taxon>
        <taxon>Eurotiomycetes</taxon>
        <taxon>Eurotiomycetidae</taxon>
        <taxon>Eurotiales</taxon>
        <taxon>Aspergillaceae</taxon>
        <taxon>Penicillium</taxon>
    </lineage>
</organism>
<evidence type="ECO:0000313" key="2">
    <source>
        <dbReference type="Proteomes" id="UP000191518"/>
    </source>
</evidence>
<sequence length="45" mass="5025">MRKLKKLWEELDVGAVKLARQMLGGAMDTKLRSDLDSCPGISCFI</sequence>
<comment type="caution">
    <text evidence="1">The sequence shown here is derived from an EMBL/GenBank/DDBJ whole genome shotgun (WGS) entry which is preliminary data.</text>
</comment>
<name>A0A1V6SE58_9EURO</name>
<dbReference type="AlphaFoldDB" id="A0A1V6SE58"/>
<proteinExistence type="predicted"/>
<keyword evidence="2" id="KW-1185">Reference proteome</keyword>
<protein>
    <submittedName>
        <fullName evidence="1">Uncharacterized protein</fullName>
    </submittedName>
</protein>
<reference evidence="2" key="1">
    <citation type="journal article" date="2017" name="Nat. Microbiol.">
        <title>Global analysis of biosynthetic gene clusters reveals vast potential of secondary metabolite production in Penicillium species.</title>
        <authorList>
            <person name="Nielsen J.C."/>
            <person name="Grijseels S."/>
            <person name="Prigent S."/>
            <person name="Ji B."/>
            <person name="Dainat J."/>
            <person name="Nielsen K.F."/>
            <person name="Frisvad J.C."/>
            <person name="Workman M."/>
            <person name="Nielsen J."/>
        </authorList>
    </citation>
    <scope>NUCLEOTIDE SEQUENCE [LARGE SCALE GENOMIC DNA]</scope>
    <source>
        <strain evidence="2">IBT 29486</strain>
    </source>
</reference>
<evidence type="ECO:0000313" key="1">
    <source>
        <dbReference type="EMBL" id="OQE12049.1"/>
    </source>
</evidence>